<evidence type="ECO:0000313" key="1">
    <source>
        <dbReference type="EMBL" id="VVD00394.1"/>
    </source>
</evidence>
<gene>
    <name evidence="1" type="ORF">LSINAPIS_LOCUS11040</name>
</gene>
<name>A0A5E4QT26_9NEOP</name>
<accession>A0A5E4QT26</accession>
<evidence type="ECO:0000313" key="2">
    <source>
        <dbReference type="Proteomes" id="UP000324832"/>
    </source>
</evidence>
<protein>
    <submittedName>
        <fullName evidence="1">Uncharacterized protein</fullName>
    </submittedName>
</protein>
<dbReference type="EMBL" id="FZQP02004668">
    <property type="protein sequence ID" value="VVD00394.1"/>
    <property type="molecule type" value="Genomic_DNA"/>
</dbReference>
<keyword evidence="2" id="KW-1185">Reference proteome</keyword>
<dbReference type="Proteomes" id="UP000324832">
    <property type="component" value="Unassembled WGS sequence"/>
</dbReference>
<dbReference type="AlphaFoldDB" id="A0A5E4QT26"/>
<organism evidence="1 2">
    <name type="scientific">Leptidea sinapis</name>
    <dbReference type="NCBI Taxonomy" id="189913"/>
    <lineage>
        <taxon>Eukaryota</taxon>
        <taxon>Metazoa</taxon>
        <taxon>Ecdysozoa</taxon>
        <taxon>Arthropoda</taxon>
        <taxon>Hexapoda</taxon>
        <taxon>Insecta</taxon>
        <taxon>Pterygota</taxon>
        <taxon>Neoptera</taxon>
        <taxon>Endopterygota</taxon>
        <taxon>Lepidoptera</taxon>
        <taxon>Glossata</taxon>
        <taxon>Ditrysia</taxon>
        <taxon>Papilionoidea</taxon>
        <taxon>Pieridae</taxon>
        <taxon>Dismorphiinae</taxon>
        <taxon>Leptidea</taxon>
    </lineage>
</organism>
<sequence>MLSHTQLNDIGNSRIPVNIIIRMEELNFIPNLASGPLDVYRNSASFNWKQLKLALEGDIELLRLKYKIWKTLEEDPLFAHHVVTPPVEELKRITQLQLKKINEYKFLTNAIRESL</sequence>
<proteinExistence type="predicted"/>
<reference evidence="1 2" key="1">
    <citation type="submission" date="2017-07" db="EMBL/GenBank/DDBJ databases">
        <authorList>
            <person name="Talla V."/>
            <person name="Backstrom N."/>
        </authorList>
    </citation>
    <scope>NUCLEOTIDE SEQUENCE [LARGE SCALE GENOMIC DNA]</scope>
</reference>